<dbReference type="PANTHER" id="PTHR33734:SF22">
    <property type="entry name" value="MEMBRANE-BOUND LYTIC MUREIN TRANSGLYCOSYLASE D"/>
    <property type="match status" value="1"/>
</dbReference>
<accession>A0ABU1BRQ2</accession>
<dbReference type="InterPro" id="IPR018392">
    <property type="entry name" value="LysM"/>
</dbReference>
<dbReference type="PROSITE" id="PS51782">
    <property type="entry name" value="LYSM"/>
    <property type="match status" value="1"/>
</dbReference>
<evidence type="ECO:0000259" key="1">
    <source>
        <dbReference type="PROSITE" id="PS51782"/>
    </source>
</evidence>
<sequence length="47" mass="5469">MYTVKEGDTLGSIARENNVSYRDLARWNDIDDPNRIYPSQQLKLSKP</sequence>
<protein>
    <submittedName>
        <fullName evidence="2">LysM domain-containing protein</fullName>
    </submittedName>
</protein>
<dbReference type="RefSeq" id="WP_338437648.1">
    <property type="nucleotide sequence ID" value="NZ_JAUYVH010000011.1"/>
</dbReference>
<proteinExistence type="predicted"/>
<evidence type="ECO:0000313" key="3">
    <source>
        <dbReference type="Proteomes" id="UP001225596"/>
    </source>
</evidence>
<dbReference type="SUPFAM" id="SSF54106">
    <property type="entry name" value="LysM domain"/>
    <property type="match status" value="1"/>
</dbReference>
<name>A0ABU1BRQ2_9BURK</name>
<dbReference type="EMBL" id="JAUYVH010000011">
    <property type="protein sequence ID" value="MDQ9171707.1"/>
    <property type="molecule type" value="Genomic_DNA"/>
</dbReference>
<dbReference type="Gene3D" id="3.10.350.10">
    <property type="entry name" value="LysM domain"/>
    <property type="match status" value="1"/>
</dbReference>
<gene>
    <name evidence="2" type="ORF">Q8A64_14935</name>
</gene>
<dbReference type="CDD" id="cd00118">
    <property type="entry name" value="LysM"/>
    <property type="match status" value="1"/>
</dbReference>
<reference evidence="2 3" key="1">
    <citation type="submission" date="2023-08" db="EMBL/GenBank/DDBJ databases">
        <title>Oxalobacteraceae gen .nov., isolated from river sludge outside the plant.</title>
        <authorList>
            <person name="Zhao S.Y."/>
        </authorList>
    </citation>
    <scope>NUCLEOTIDE SEQUENCE [LARGE SCALE GENOMIC DNA]</scope>
    <source>
        <strain evidence="2 3">R-40</strain>
    </source>
</reference>
<dbReference type="Proteomes" id="UP001225596">
    <property type="component" value="Unassembled WGS sequence"/>
</dbReference>
<comment type="caution">
    <text evidence="2">The sequence shown here is derived from an EMBL/GenBank/DDBJ whole genome shotgun (WGS) entry which is preliminary data.</text>
</comment>
<keyword evidence="3" id="KW-1185">Reference proteome</keyword>
<dbReference type="InterPro" id="IPR036779">
    <property type="entry name" value="LysM_dom_sf"/>
</dbReference>
<evidence type="ECO:0000313" key="2">
    <source>
        <dbReference type="EMBL" id="MDQ9171707.1"/>
    </source>
</evidence>
<organism evidence="2 3">
    <name type="scientific">Keguizhuia sedimenti</name>
    <dbReference type="NCBI Taxonomy" id="3064264"/>
    <lineage>
        <taxon>Bacteria</taxon>
        <taxon>Pseudomonadati</taxon>
        <taxon>Pseudomonadota</taxon>
        <taxon>Betaproteobacteria</taxon>
        <taxon>Burkholderiales</taxon>
        <taxon>Oxalobacteraceae</taxon>
        <taxon>Keguizhuia</taxon>
    </lineage>
</organism>
<dbReference type="PANTHER" id="PTHR33734">
    <property type="entry name" value="LYSM DOMAIN-CONTAINING GPI-ANCHORED PROTEIN 2"/>
    <property type="match status" value="1"/>
</dbReference>
<dbReference type="Pfam" id="PF01476">
    <property type="entry name" value="LysM"/>
    <property type="match status" value="1"/>
</dbReference>
<dbReference type="SMART" id="SM00257">
    <property type="entry name" value="LysM"/>
    <property type="match status" value="1"/>
</dbReference>
<feature type="domain" description="LysM" evidence="1">
    <location>
        <begin position="1"/>
        <end position="44"/>
    </location>
</feature>